<organism evidence="1 2">
    <name type="scientific">Pneumocystis jirovecii (strain RU7)</name>
    <name type="common">Human pneumocystis pneumonia agent</name>
    <dbReference type="NCBI Taxonomy" id="1408657"/>
    <lineage>
        <taxon>Eukaryota</taxon>
        <taxon>Fungi</taxon>
        <taxon>Dikarya</taxon>
        <taxon>Ascomycota</taxon>
        <taxon>Taphrinomycotina</taxon>
        <taxon>Pneumocystomycetes</taxon>
        <taxon>Pneumocystaceae</taxon>
        <taxon>Pneumocystis</taxon>
    </lineage>
</organism>
<dbReference type="AlphaFoldDB" id="A0A0W4ZRV2"/>
<protein>
    <submittedName>
        <fullName evidence="1">Uncharacterized protein</fullName>
    </submittedName>
</protein>
<evidence type="ECO:0000313" key="1">
    <source>
        <dbReference type="EMBL" id="KTW31105.1"/>
    </source>
</evidence>
<sequence length="247" mass="28846">MKLCLDGKNICNDFIDKTLKNNQLKKECIPLFKECHFYTQNCNNNESKCSSLKKKYEEKEIIYMPPGSDFNPTKPKTTIAKKISSEELYKEAATQRILVGGPPERDVFDLLVFLSEKTDFNEVQCKNVLTNKCDSFKYLEKELKDLCDKFKGDFEKTKVALTAKFENNLFKNNEITLWNELPNFLTKNKCAELESDCFYFESQKDFEKICKNVKIECYKRGLYELVNQVLQDKLRGNKGMCGSKRKK</sequence>
<dbReference type="Proteomes" id="UP000053447">
    <property type="component" value="Unassembled WGS sequence"/>
</dbReference>
<proteinExistence type="predicted"/>
<comment type="caution">
    <text evidence="1">The sequence shown here is derived from an EMBL/GenBank/DDBJ whole genome shotgun (WGS) entry which is preliminary data.</text>
</comment>
<reference evidence="2" key="1">
    <citation type="journal article" date="2016" name="Nat. Commun.">
        <title>Genome analysis of three Pneumocystis species reveals adaptation mechanisms to life exclusively in mammalian hosts.</title>
        <authorList>
            <person name="Ma L."/>
            <person name="Chen Z."/>
            <person name="Huang D.W."/>
            <person name="Kutty G."/>
            <person name="Ishihara M."/>
            <person name="Wang H."/>
            <person name="Abouelleil A."/>
            <person name="Bishop L."/>
            <person name="Davey E."/>
            <person name="Deng R."/>
            <person name="Deng X."/>
            <person name="Fan L."/>
            <person name="Fantoni G."/>
            <person name="Fitzgerald M."/>
            <person name="Gogineni E."/>
            <person name="Goldberg J.M."/>
            <person name="Handley G."/>
            <person name="Hu X."/>
            <person name="Huber C."/>
            <person name="Jiao X."/>
            <person name="Jones K."/>
            <person name="Levin J.Z."/>
            <person name="Liu Y."/>
            <person name="Macdonald P."/>
            <person name="Melnikov A."/>
            <person name="Raley C."/>
            <person name="Sassi M."/>
            <person name="Sherman B.T."/>
            <person name="Song X."/>
            <person name="Sykes S."/>
            <person name="Tran B."/>
            <person name="Walsh L."/>
            <person name="Xia Y."/>
            <person name="Yang J."/>
            <person name="Young S."/>
            <person name="Zeng Q."/>
            <person name="Zheng X."/>
            <person name="Stephens R."/>
            <person name="Nusbaum C."/>
            <person name="Birren B.W."/>
            <person name="Azadi P."/>
            <person name="Lempicki R.A."/>
            <person name="Cuomo C.A."/>
            <person name="Kovacs J.A."/>
        </authorList>
    </citation>
    <scope>NUCLEOTIDE SEQUENCE [LARGE SCALE GENOMIC DNA]</scope>
    <source>
        <strain evidence="2">RU7</strain>
    </source>
</reference>
<dbReference type="VEuPathDB" id="FungiDB:T551_01657"/>
<dbReference type="GeneID" id="28940175"/>
<dbReference type="Pfam" id="PF02349">
    <property type="entry name" value="MSG"/>
    <property type="match status" value="2"/>
</dbReference>
<gene>
    <name evidence="1" type="ORF">T551_01657</name>
</gene>
<dbReference type="STRING" id="1408657.A0A0W4ZRV2"/>
<dbReference type="RefSeq" id="XP_018230095.1">
    <property type="nucleotide sequence ID" value="XM_018373920.1"/>
</dbReference>
<accession>A0A0W4ZRV2</accession>
<dbReference type="EMBL" id="LFWA01000006">
    <property type="protein sequence ID" value="KTW31105.1"/>
    <property type="molecule type" value="Genomic_DNA"/>
</dbReference>
<evidence type="ECO:0000313" key="2">
    <source>
        <dbReference type="Proteomes" id="UP000053447"/>
    </source>
</evidence>
<keyword evidence="2" id="KW-1185">Reference proteome</keyword>
<dbReference type="InterPro" id="IPR003330">
    <property type="entry name" value="MSG"/>
</dbReference>
<name>A0A0W4ZRV2_PNEJ7</name>